<dbReference type="Proteomes" id="UP000531231">
    <property type="component" value="Unassembled WGS sequence"/>
</dbReference>
<evidence type="ECO:0000313" key="1">
    <source>
        <dbReference type="EMBL" id="MBB5090888.1"/>
    </source>
</evidence>
<comment type="caution">
    <text evidence="1">The sequence shown here is derived from an EMBL/GenBank/DDBJ whole genome shotgun (WGS) entry which is preliminary data.</text>
</comment>
<dbReference type="EMBL" id="JACHIL010000002">
    <property type="protein sequence ID" value="MBB5090888.1"/>
    <property type="molecule type" value="Genomic_DNA"/>
</dbReference>
<protein>
    <submittedName>
        <fullName evidence="1">Uncharacterized protein</fullName>
    </submittedName>
</protein>
<gene>
    <name evidence="1" type="ORF">HNQ68_001412</name>
</gene>
<proteinExistence type="predicted"/>
<evidence type="ECO:0000313" key="2">
    <source>
        <dbReference type="Proteomes" id="UP000531231"/>
    </source>
</evidence>
<dbReference type="AlphaFoldDB" id="A0A7W8AIC4"/>
<accession>A0A7W8AIC4</accession>
<organism evidence="1 2">
    <name type="scientific">Pseudochrobactrum saccharolyticum</name>
    <dbReference type="NCBI Taxonomy" id="354352"/>
    <lineage>
        <taxon>Bacteria</taxon>
        <taxon>Pseudomonadati</taxon>
        <taxon>Pseudomonadota</taxon>
        <taxon>Alphaproteobacteria</taxon>
        <taxon>Hyphomicrobiales</taxon>
        <taxon>Brucellaceae</taxon>
        <taxon>Pseudochrobactrum</taxon>
    </lineage>
</organism>
<keyword evidence="2" id="KW-1185">Reference proteome</keyword>
<reference evidence="1 2" key="1">
    <citation type="submission" date="2020-08" db="EMBL/GenBank/DDBJ databases">
        <title>Genomic Encyclopedia of Type Strains, Phase IV (KMG-IV): sequencing the most valuable type-strain genomes for metagenomic binning, comparative biology and taxonomic classification.</title>
        <authorList>
            <person name="Goeker M."/>
        </authorList>
    </citation>
    <scope>NUCLEOTIDE SEQUENCE [LARGE SCALE GENOMIC DNA]</scope>
    <source>
        <strain evidence="1 2">DSM 25620</strain>
    </source>
</reference>
<name>A0A7W8AIC4_9HYPH</name>
<sequence length="63" mass="6722">MSGQLSGVLQNTAKGLLCLFALTVAEISAKGKCLSYIKYVEDIKRAKTADLCRISVVLFSIAA</sequence>